<evidence type="ECO:0000256" key="9">
    <source>
        <dbReference type="PIRSR" id="PIRSR611782-1"/>
    </source>
</evidence>
<feature type="active site" description="Charge relay system" evidence="9">
    <location>
        <position position="257"/>
    </location>
</feature>
<evidence type="ECO:0000313" key="13">
    <source>
        <dbReference type="Proteomes" id="UP001302719"/>
    </source>
</evidence>
<dbReference type="PANTHER" id="PTHR22939:SF129">
    <property type="entry name" value="SERINE PROTEASE HTRA2, MITOCHONDRIAL"/>
    <property type="match status" value="1"/>
</dbReference>
<evidence type="ECO:0000256" key="10">
    <source>
        <dbReference type="PIRSR" id="PIRSR611782-2"/>
    </source>
</evidence>
<feature type="active site" description="Charge relay system" evidence="9">
    <location>
        <position position="183"/>
    </location>
</feature>
<reference evidence="12 13" key="1">
    <citation type="submission" date="2023-01" db="EMBL/GenBank/DDBJ databases">
        <title>Cultivation and genomic characterization of new, ubiquitous marine nitrite-oxidizing bacteria from the Nitrospirales.</title>
        <authorList>
            <person name="Mueller A.J."/>
            <person name="Daebeler A."/>
            <person name="Herbold C.W."/>
            <person name="Kirkegaard R.H."/>
            <person name="Daims H."/>
        </authorList>
    </citation>
    <scope>NUCLEOTIDE SEQUENCE [LARGE SCALE GENOMIC DNA]</scope>
    <source>
        <strain evidence="12 13">VA</strain>
    </source>
</reference>
<keyword evidence="3" id="KW-0645">Protease</keyword>
<evidence type="ECO:0000256" key="2">
    <source>
        <dbReference type="ARBA" id="ARBA00010541"/>
    </source>
</evidence>
<sequence>MGTNNRGSRGWRFQWPLSFTRMNAGKAGLAGIGFLAGILLLGSWNMPFHSQAAVSHPADPASVGSLPNMEKGGFADIAQAVTPAVVNITVRKEAPVPMSGMPSDPMREFFGLPGMPEMPGMPNRPNGPPAPEGQGAGSGVIISSDGFVLTNDHVVDGAKEIMVTLPDNREFTGKVIGLDPQTDLAVIKIDGKDLPYVPWGNSGELRVGEYVLAVGNPFGLNSTVTLGIVSALGRGGMGITQYEDFIQTDAAINPGNSGGALVNTRGQLVGINTAIFSQSGGYQGVGFAVPTNLAKPVYDSLVSTGKVVRGFLGVGIQAVTTDLAGSFKLDQSKGALVTNVVPGSPADKAGLKRGDVIVEYQGKPVLDPRSLQHHVIRTTIGTEVKMVVIRDGQKHTLNAEIREQDKPVQVAQAGQMGTTEGPLAGVAVQNLNPGMAEQLGVEENVNGVVVMDVAPGSYAARAGLAQGDVISEINRNPVRSEEDFRKVTSSLTDKSSALIFIHRGQGALYLTVKV</sequence>
<dbReference type="Proteomes" id="UP001302719">
    <property type="component" value="Chromosome"/>
</dbReference>
<comment type="subcellular location">
    <subcellularLocation>
        <location evidence="1">Periplasm</location>
    </subcellularLocation>
</comment>
<proteinExistence type="inferred from homology"/>
<evidence type="ECO:0000256" key="8">
    <source>
        <dbReference type="ARBA" id="ARBA00022825"/>
    </source>
</evidence>
<feature type="binding site" evidence="10">
    <location>
        <position position="183"/>
    </location>
    <ligand>
        <name>substrate</name>
    </ligand>
</feature>
<evidence type="ECO:0000256" key="4">
    <source>
        <dbReference type="ARBA" id="ARBA00022729"/>
    </source>
</evidence>
<feature type="active site" description="Charge relay system" evidence="9">
    <location>
        <position position="153"/>
    </location>
</feature>
<dbReference type="GO" id="GO:0006508">
    <property type="term" value="P:proteolysis"/>
    <property type="evidence" value="ECO:0007669"/>
    <property type="project" value="UniProtKB-KW"/>
</dbReference>
<dbReference type="FunFam" id="2.40.10.10:FF:000001">
    <property type="entry name" value="Periplasmic serine protease DegS"/>
    <property type="match status" value="1"/>
</dbReference>
<comment type="similarity">
    <text evidence="2">Belongs to the peptidase S1C family.</text>
</comment>
<dbReference type="InterPro" id="IPR001478">
    <property type="entry name" value="PDZ"/>
</dbReference>
<feature type="domain" description="PDZ" evidence="11">
    <location>
        <begin position="301"/>
        <end position="392"/>
    </location>
</feature>
<dbReference type="InterPro" id="IPR041489">
    <property type="entry name" value="PDZ_6"/>
</dbReference>
<dbReference type="NCBIfam" id="TIGR02037">
    <property type="entry name" value="degP_htrA_DO"/>
    <property type="match status" value="1"/>
</dbReference>
<feature type="binding site" evidence="10">
    <location>
        <position position="153"/>
    </location>
    <ligand>
        <name>substrate</name>
    </ligand>
</feature>
<keyword evidence="6" id="KW-0574">Periplasm</keyword>
<dbReference type="Gene3D" id="2.40.10.120">
    <property type="match status" value="1"/>
</dbReference>
<organism evidence="12 13">
    <name type="scientific">Candidatus Nitrospira allomarina</name>
    <dbReference type="NCBI Taxonomy" id="3020900"/>
    <lineage>
        <taxon>Bacteria</taxon>
        <taxon>Pseudomonadati</taxon>
        <taxon>Nitrospirota</taxon>
        <taxon>Nitrospiria</taxon>
        <taxon>Nitrospirales</taxon>
        <taxon>Nitrospiraceae</taxon>
        <taxon>Nitrospira</taxon>
    </lineage>
</organism>
<dbReference type="SUPFAM" id="SSF50494">
    <property type="entry name" value="Trypsin-like serine proteases"/>
    <property type="match status" value="1"/>
</dbReference>
<keyword evidence="13" id="KW-1185">Reference proteome</keyword>
<feature type="domain" description="PDZ" evidence="11">
    <location>
        <begin position="425"/>
        <end position="480"/>
    </location>
</feature>
<dbReference type="PROSITE" id="PS50106">
    <property type="entry name" value="PDZ"/>
    <property type="match status" value="2"/>
</dbReference>
<evidence type="ECO:0000256" key="1">
    <source>
        <dbReference type="ARBA" id="ARBA00004418"/>
    </source>
</evidence>
<evidence type="ECO:0000256" key="6">
    <source>
        <dbReference type="ARBA" id="ARBA00022764"/>
    </source>
</evidence>
<protein>
    <submittedName>
        <fullName evidence="12">DegQ family serine endoprotease</fullName>
    </submittedName>
</protein>
<dbReference type="EMBL" id="CP116967">
    <property type="protein sequence ID" value="WNM56924.1"/>
    <property type="molecule type" value="Genomic_DNA"/>
</dbReference>
<dbReference type="SMART" id="SM00228">
    <property type="entry name" value="PDZ"/>
    <property type="match status" value="2"/>
</dbReference>
<evidence type="ECO:0000256" key="5">
    <source>
        <dbReference type="ARBA" id="ARBA00022737"/>
    </source>
</evidence>
<dbReference type="Pfam" id="PF13365">
    <property type="entry name" value="Trypsin_2"/>
    <property type="match status" value="1"/>
</dbReference>
<dbReference type="InterPro" id="IPR036034">
    <property type="entry name" value="PDZ_sf"/>
</dbReference>
<keyword evidence="7" id="KW-0378">Hydrolase</keyword>
<keyword evidence="4" id="KW-0732">Signal</keyword>
<dbReference type="Pfam" id="PF17820">
    <property type="entry name" value="PDZ_6"/>
    <property type="match status" value="1"/>
</dbReference>
<evidence type="ECO:0000256" key="3">
    <source>
        <dbReference type="ARBA" id="ARBA00022670"/>
    </source>
</evidence>
<dbReference type="KEGG" id="nall:PP769_13165"/>
<keyword evidence="5" id="KW-0677">Repeat</keyword>
<dbReference type="Pfam" id="PF13180">
    <property type="entry name" value="PDZ_2"/>
    <property type="match status" value="1"/>
</dbReference>
<evidence type="ECO:0000256" key="7">
    <source>
        <dbReference type="ARBA" id="ARBA00022801"/>
    </source>
</evidence>
<dbReference type="PANTHER" id="PTHR22939">
    <property type="entry name" value="SERINE PROTEASE FAMILY S1C HTRA-RELATED"/>
    <property type="match status" value="1"/>
</dbReference>
<feature type="binding site" evidence="10">
    <location>
        <begin position="255"/>
        <end position="257"/>
    </location>
    <ligand>
        <name>substrate</name>
    </ligand>
</feature>
<dbReference type="CDD" id="cd10839">
    <property type="entry name" value="cpPDZ1_DegP-like"/>
    <property type="match status" value="1"/>
</dbReference>
<dbReference type="InterPro" id="IPR009003">
    <property type="entry name" value="Peptidase_S1_PA"/>
</dbReference>
<keyword evidence="8" id="KW-0720">Serine protease</keyword>
<name>A0AA96JXR5_9BACT</name>
<dbReference type="AlphaFoldDB" id="A0AA96JXR5"/>
<dbReference type="InterPro" id="IPR011782">
    <property type="entry name" value="Pept_S1C_Do"/>
</dbReference>
<evidence type="ECO:0000313" key="12">
    <source>
        <dbReference type="EMBL" id="WNM56924.1"/>
    </source>
</evidence>
<dbReference type="GO" id="GO:0004252">
    <property type="term" value="F:serine-type endopeptidase activity"/>
    <property type="evidence" value="ECO:0007669"/>
    <property type="project" value="InterPro"/>
</dbReference>
<dbReference type="SUPFAM" id="SSF50156">
    <property type="entry name" value="PDZ domain-like"/>
    <property type="match status" value="2"/>
</dbReference>
<gene>
    <name evidence="12" type="ORF">PP769_13165</name>
</gene>
<dbReference type="Gene3D" id="2.30.42.10">
    <property type="match status" value="2"/>
</dbReference>
<evidence type="ECO:0000259" key="11">
    <source>
        <dbReference type="PROSITE" id="PS50106"/>
    </source>
</evidence>
<dbReference type="PRINTS" id="PR00834">
    <property type="entry name" value="PROTEASES2C"/>
</dbReference>
<accession>A0AA96JXR5</accession>
<dbReference type="RefSeq" id="WP_312640838.1">
    <property type="nucleotide sequence ID" value="NZ_CP116967.1"/>
</dbReference>
<dbReference type="InterPro" id="IPR001940">
    <property type="entry name" value="Peptidase_S1C"/>
</dbReference>